<keyword evidence="17" id="KW-1185">Reference proteome</keyword>
<keyword evidence="11" id="KW-1133">Transmembrane helix</keyword>
<comment type="subcellular location">
    <subcellularLocation>
        <location evidence="1">Endoplasmic reticulum membrane</location>
        <topology evidence="1">Multi-pass membrane protein</topology>
    </subcellularLocation>
</comment>
<feature type="region of interest" description="Disordered" evidence="15">
    <location>
        <begin position="549"/>
        <end position="578"/>
    </location>
</feature>
<evidence type="ECO:0000256" key="13">
    <source>
        <dbReference type="ARBA" id="ARBA00023136"/>
    </source>
</evidence>
<dbReference type="Pfam" id="PF08397">
    <property type="entry name" value="IMD"/>
    <property type="match status" value="1"/>
</dbReference>
<evidence type="ECO:0000259" key="16">
    <source>
        <dbReference type="Pfam" id="PF08397"/>
    </source>
</evidence>
<dbReference type="AlphaFoldDB" id="A0A914HMW9"/>
<dbReference type="GO" id="GO:0019432">
    <property type="term" value="P:triglyceride biosynthetic process"/>
    <property type="evidence" value="ECO:0007669"/>
    <property type="project" value="TreeGrafter"/>
</dbReference>
<dbReference type="GO" id="GO:0007009">
    <property type="term" value="P:plasma membrane organization"/>
    <property type="evidence" value="ECO:0007669"/>
    <property type="project" value="InterPro"/>
</dbReference>
<organism evidence="17 18">
    <name type="scientific">Globodera rostochiensis</name>
    <name type="common">Golden nematode worm</name>
    <name type="synonym">Heterodera rostochiensis</name>
    <dbReference type="NCBI Taxonomy" id="31243"/>
    <lineage>
        <taxon>Eukaryota</taxon>
        <taxon>Metazoa</taxon>
        <taxon>Ecdysozoa</taxon>
        <taxon>Nematoda</taxon>
        <taxon>Chromadorea</taxon>
        <taxon>Rhabditida</taxon>
        <taxon>Tylenchina</taxon>
        <taxon>Tylenchomorpha</taxon>
        <taxon>Tylenchoidea</taxon>
        <taxon>Heteroderidae</taxon>
        <taxon>Heteroderinae</taxon>
        <taxon>Globodera</taxon>
    </lineage>
</organism>
<dbReference type="WBParaSite" id="Gr19_v10_g2779.t2">
    <property type="protein sequence ID" value="Gr19_v10_g2779.t2"/>
    <property type="gene ID" value="Gr19_v10_g2779"/>
</dbReference>
<protein>
    <recommendedName>
        <fullName evidence="5">diacylglycerol O-acyltransferase</fullName>
        <ecNumber evidence="5">2.3.1.20</ecNumber>
    </recommendedName>
</protein>
<keyword evidence="9" id="KW-0319">Glycerol metabolism</keyword>
<dbReference type="Gene3D" id="1.20.1270.60">
    <property type="entry name" value="Arfaptin homology (AH) domain/BAR domain"/>
    <property type="match status" value="1"/>
</dbReference>
<keyword evidence="8" id="KW-0812">Transmembrane</keyword>
<keyword evidence="14" id="KW-0012">Acyltransferase</keyword>
<keyword evidence="6" id="KW-0444">Lipid biosynthesis</keyword>
<dbReference type="InterPro" id="IPR013606">
    <property type="entry name" value="I-BAR_dom"/>
</dbReference>
<dbReference type="Proteomes" id="UP000887572">
    <property type="component" value="Unplaced"/>
</dbReference>
<dbReference type="PANTHER" id="PTHR12317">
    <property type="entry name" value="DIACYLGLYCEROL O-ACYLTRANSFERASE"/>
    <property type="match status" value="1"/>
</dbReference>
<comment type="similarity">
    <text evidence="4">Belongs to the diacylglycerol acyltransferase family.</text>
</comment>
<evidence type="ECO:0000256" key="10">
    <source>
        <dbReference type="ARBA" id="ARBA00022824"/>
    </source>
</evidence>
<evidence type="ECO:0000256" key="15">
    <source>
        <dbReference type="SAM" id="MobiDB-lite"/>
    </source>
</evidence>
<name>A0A914HMW9_GLORO</name>
<dbReference type="InterPro" id="IPR007130">
    <property type="entry name" value="DAGAT"/>
</dbReference>
<evidence type="ECO:0000256" key="6">
    <source>
        <dbReference type="ARBA" id="ARBA00022516"/>
    </source>
</evidence>
<evidence type="ECO:0000256" key="8">
    <source>
        <dbReference type="ARBA" id="ARBA00022692"/>
    </source>
</evidence>
<dbReference type="GO" id="GO:0005789">
    <property type="term" value="C:endoplasmic reticulum membrane"/>
    <property type="evidence" value="ECO:0007669"/>
    <property type="project" value="UniProtKB-SubCell"/>
</dbReference>
<evidence type="ECO:0000256" key="9">
    <source>
        <dbReference type="ARBA" id="ARBA00022798"/>
    </source>
</evidence>
<keyword evidence="12" id="KW-0443">Lipid metabolism</keyword>
<evidence type="ECO:0000256" key="5">
    <source>
        <dbReference type="ARBA" id="ARBA00013244"/>
    </source>
</evidence>
<dbReference type="EC" id="2.3.1.20" evidence="5"/>
<evidence type="ECO:0000256" key="12">
    <source>
        <dbReference type="ARBA" id="ARBA00023098"/>
    </source>
</evidence>
<keyword evidence="7" id="KW-0808">Transferase</keyword>
<feature type="compositionally biased region" description="Pro residues" evidence="15">
    <location>
        <begin position="552"/>
        <end position="564"/>
    </location>
</feature>
<dbReference type="PANTHER" id="PTHR12317:SF0">
    <property type="entry name" value="ACYLTRANSFERASE"/>
    <property type="match status" value="1"/>
</dbReference>
<reference evidence="18" key="1">
    <citation type="submission" date="2022-11" db="UniProtKB">
        <authorList>
            <consortium name="WormBaseParasite"/>
        </authorList>
    </citation>
    <scope>IDENTIFICATION</scope>
</reference>
<evidence type="ECO:0000256" key="2">
    <source>
        <dbReference type="ARBA" id="ARBA00004771"/>
    </source>
</evidence>
<accession>A0A914HMW9</accession>
<comment type="pathway">
    <text evidence="2">Glycerolipid metabolism; triacylglycerol biosynthesis.</text>
</comment>
<dbReference type="SUPFAM" id="SSF103657">
    <property type="entry name" value="BAR/IMD domain-like"/>
    <property type="match status" value="1"/>
</dbReference>
<evidence type="ECO:0000256" key="7">
    <source>
        <dbReference type="ARBA" id="ARBA00022679"/>
    </source>
</evidence>
<feature type="compositionally biased region" description="Low complexity" evidence="15">
    <location>
        <begin position="569"/>
        <end position="578"/>
    </location>
</feature>
<evidence type="ECO:0000256" key="4">
    <source>
        <dbReference type="ARBA" id="ARBA00005420"/>
    </source>
</evidence>
<dbReference type="GO" id="GO:0006071">
    <property type="term" value="P:glycerol metabolic process"/>
    <property type="evidence" value="ECO:0007669"/>
    <property type="project" value="UniProtKB-KW"/>
</dbReference>
<evidence type="ECO:0000256" key="14">
    <source>
        <dbReference type="ARBA" id="ARBA00023315"/>
    </source>
</evidence>
<evidence type="ECO:0000256" key="3">
    <source>
        <dbReference type="ARBA" id="ARBA00005189"/>
    </source>
</evidence>
<sequence>MLTSGMVRELKASTSAWETFGCRAAKLASQLQQVATAFGSFVDGLQTISDSANSVNGVSRDIGAALTRFCLRQRSVELAIRKWGETLQKQCADDLGRRSGEWRQTVSDLERRHQRNCKRFKASGGGKHNNNKNRQQIEAESRNFYIELLHAQRAQCTEFVVGTLLPIINAQMVLLDEGAHIQPILDSLETSVNENDTAKLVQALLEDIDACSGANGHGMAPKRGENDDQLAWDQRIGIGMALGRAKSASQARLFGVSVGPERAMEEDDHSLNYGSTAMLTANRNSMPPPSVNSHQQQLFSSCPSSAAATISSSSSSAFVVGSPASKGNNCGGAVGSGDGAAEDIWQQNISRNVPSSHQRMPLPQPFVHHQMAAERADIVSPTLAADTLPQNQCQKPPMPAVPATTTAATNIQYDDDICWTFIGHPILCTVNKNHSKCIYCCHSGIARQFDAQHADSTDSGSHCSSALIAETLQQIDRLGLELDNYCDGLDELNNDGGSERVGDGSHRLAAPFRPVVGNNRQQTAAMAFAETASSTAVRFRSSTAAHAQRFVVPPPPPPPPPLPPQRRNSAISSATPSAPSIAELRSIGASAPFGPSLHQLAALHPKGAVPPSPSPMPPHSPKNGGFVQFCCHSVTGSATRPPALYRPAEADFGHGLLPVHAVHAAHRHFAFVFCRAILFAYFMVKFRFFPQIRPFFWPVLLLYLCWFAWDFGAPSRGSHFCPFLHNLPVWRHLANYFPISVVKTAELPTDRNYLFSAHPHGIVGSSSFIFFATNGANFASIFPDLKMHSVTLDLNFWFPLRREMIMGSRMIPSNSKAIEWVLSRPGGGFAVGIVPGGAAEAMESFPGTNRLITARRKGFIKLAIKHGASIVPVFHFGETDVFHQSKSGEGSTLRKIQNSMKRLTRISFPLAYGQSFLAALLSEERARKLPRWLRVGFFPYRRKIVTVVGEPMEIEKNANCDEQTVDKIHSAYCESLRKLFDEHKKEQ</sequence>
<dbReference type="GO" id="GO:0004144">
    <property type="term" value="F:diacylglycerol O-acyltransferase activity"/>
    <property type="evidence" value="ECO:0007669"/>
    <property type="project" value="UniProtKB-EC"/>
</dbReference>
<comment type="pathway">
    <text evidence="3">Lipid metabolism.</text>
</comment>
<proteinExistence type="inferred from homology"/>
<feature type="domain" description="IMD" evidence="16">
    <location>
        <begin position="15"/>
        <end position="120"/>
    </location>
</feature>
<evidence type="ECO:0000256" key="1">
    <source>
        <dbReference type="ARBA" id="ARBA00004477"/>
    </source>
</evidence>
<dbReference type="Pfam" id="PF03982">
    <property type="entry name" value="DAGAT"/>
    <property type="match status" value="1"/>
</dbReference>
<dbReference type="InterPro" id="IPR027267">
    <property type="entry name" value="AH/BAR_dom_sf"/>
</dbReference>
<keyword evidence="13" id="KW-0472">Membrane</keyword>
<evidence type="ECO:0000313" key="18">
    <source>
        <dbReference type="WBParaSite" id="Gr19_v10_g2779.t2"/>
    </source>
</evidence>
<dbReference type="CDD" id="cd07987">
    <property type="entry name" value="LPLAT_MGAT-like"/>
    <property type="match status" value="1"/>
</dbReference>
<evidence type="ECO:0000313" key="17">
    <source>
        <dbReference type="Proteomes" id="UP000887572"/>
    </source>
</evidence>
<keyword evidence="10" id="KW-0256">Endoplasmic reticulum</keyword>
<evidence type="ECO:0000256" key="11">
    <source>
        <dbReference type="ARBA" id="ARBA00022989"/>
    </source>
</evidence>